<dbReference type="AlphaFoldDB" id="A0A370X4T2"/>
<dbReference type="Proteomes" id="UP000255334">
    <property type="component" value="Unassembled WGS sequence"/>
</dbReference>
<comment type="caution">
    <text evidence="1">The sequence shown here is derived from an EMBL/GenBank/DDBJ whole genome shotgun (WGS) entry which is preliminary data.</text>
</comment>
<organism evidence="1 2">
    <name type="scientific">Dyella psychrodurans</name>
    <dbReference type="NCBI Taxonomy" id="1927960"/>
    <lineage>
        <taxon>Bacteria</taxon>
        <taxon>Pseudomonadati</taxon>
        <taxon>Pseudomonadota</taxon>
        <taxon>Gammaproteobacteria</taxon>
        <taxon>Lysobacterales</taxon>
        <taxon>Rhodanobacteraceae</taxon>
        <taxon>Dyella</taxon>
    </lineage>
</organism>
<evidence type="ECO:0000313" key="2">
    <source>
        <dbReference type="Proteomes" id="UP000255334"/>
    </source>
</evidence>
<protein>
    <submittedName>
        <fullName evidence="1">Uncharacterized protein</fullName>
    </submittedName>
</protein>
<gene>
    <name evidence="1" type="ORF">DWU99_11795</name>
</gene>
<keyword evidence="2" id="KW-1185">Reference proteome</keyword>
<proteinExistence type="predicted"/>
<dbReference type="EMBL" id="QRBF01000004">
    <property type="protein sequence ID" value="RDS83225.1"/>
    <property type="molecule type" value="Genomic_DNA"/>
</dbReference>
<evidence type="ECO:0000313" key="1">
    <source>
        <dbReference type="EMBL" id="RDS83225.1"/>
    </source>
</evidence>
<name>A0A370X4T2_9GAMM</name>
<accession>A0A370X4T2</accession>
<reference evidence="1 2" key="1">
    <citation type="submission" date="2018-07" db="EMBL/GenBank/DDBJ databases">
        <title>Dyella monticola sp. nov. and Dyella psychrodurans sp. nov. isolated from monsoon evergreen broad-leaved forest soil of Dinghu Mountain, China.</title>
        <authorList>
            <person name="Gao Z."/>
            <person name="Qiu L."/>
        </authorList>
    </citation>
    <scope>NUCLEOTIDE SEQUENCE [LARGE SCALE GENOMIC DNA]</scope>
    <source>
        <strain evidence="1 2">4MSK11</strain>
    </source>
</reference>
<sequence>MMFASSAAKASGGGTIEGGTITFVGAVVEPTCSVAGMHDDVSLVVSAAQTHPSLQRSCSEPTTTGAVANASRPYDVDVVHLSGSESDRVLKYFANYVRAAQPSSADPVLLTQTYE</sequence>